<accession>A0A1H3C265</accession>
<sequence length="810" mass="83763">MPSRADAPLAGIEVIDLVAGPMAAIGRTLAELGAAVTRAEPPGGAWDRPRPDHGDPAAGLDFAALNAGKGCAVLDLATPGTARDHAARLDAMLERAHLVLLDIGPRAAFPLDPDALRARFPGLVVMAVGDFGRAGGRETWQATDPVLHALSSELSRSGLEGRAPLIPPGRIAAGTAASHGAYLATLALYDRMRTGAGALLDFSARDAAIHALDPPYATAGAASSGGPPEDAPRARPAPGVYYPIVRCADGRVRVCVLSPRQWQGLFRWMGEPAEFADPRFNQMRERYASPRLVEAIRAFMAPKTRAALEEEGAAHGVAVGALLSLEEMLDGPHAQARGAETSVPLPEGGTATLPNGVMEIDGARAGPRGGPPAVGDVPAPAPAATFPAPPAAPPAAPAATPAARPLEGLKVLDLGVIVVGGDQSRLLADAGADVIKVEAKAFPDGSRAAIALDRMSPSFACAHRNKRSLGLNLRAPEGRDLFLRLAARADLVLSNFKPGVMEKLGLGRAALAAANPGIVQVDSSAFGATGPWSDRMGYGPLVRANAGLSGMWRYPDDPDSFSDALTIYPDHVGARVGAAGALALLIRRLRTGRGGSASVSQTEVMHAHLAAEIARLRAGLPFEGPDAAPDAPWGVFPTAGDDDWCAVTVRDDADWAGLCAVLGRDPEANGLGTAAARRADRRDAEAPLRAWLAGRPAAEAMEALQAAGVPAGAMARVGDLPTDPHLVARGHFRTGAHRLLPAPFPVENAPVLSDRWPDPPDRPAPEAGEQTREVIADWLGLTSEDIARLVAADILEPPADATPAAAPDPT</sequence>
<protein>
    <submittedName>
        <fullName evidence="3">Crotonobetainyl-CoA:carnitine CoA-transferase CaiB</fullName>
    </submittedName>
</protein>
<reference evidence="3 4" key="1">
    <citation type="submission" date="2016-10" db="EMBL/GenBank/DDBJ databases">
        <authorList>
            <person name="de Groot N.N."/>
        </authorList>
    </citation>
    <scope>NUCLEOTIDE SEQUENCE [LARGE SCALE GENOMIC DNA]</scope>
    <source>
        <strain evidence="3 4">DSM 17890</strain>
    </source>
</reference>
<dbReference type="Gene3D" id="3.30.1540.10">
    <property type="entry name" value="formyl-coa transferase, domain 3"/>
    <property type="match status" value="2"/>
</dbReference>
<evidence type="ECO:0000256" key="1">
    <source>
        <dbReference type="ARBA" id="ARBA00022679"/>
    </source>
</evidence>
<dbReference type="STRING" id="356660.SAMN05444336_105228"/>
<dbReference type="InterPro" id="IPR044855">
    <property type="entry name" value="CoA-Trfase_III_dom3_sf"/>
</dbReference>
<gene>
    <name evidence="3" type="ORF">SAMN05444336_105228</name>
</gene>
<dbReference type="AlphaFoldDB" id="A0A1H3C265"/>
<dbReference type="PANTHER" id="PTHR48228:SF6">
    <property type="entry name" value="L-CARNITINE COA-TRANSFERASE"/>
    <property type="match status" value="1"/>
</dbReference>
<keyword evidence="4" id="KW-1185">Reference proteome</keyword>
<dbReference type="SUPFAM" id="SSF89796">
    <property type="entry name" value="CoA-transferase family III (CaiB/BaiF)"/>
    <property type="match status" value="2"/>
</dbReference>
<proteinExistence type="predicted"/>
<feature type="compositionally biased region" description="Basic and acidic residues" evidence="2">
    <location>
        <begin position="755"/>
        <end position="770"/>
    </location>
</feature>
<feature type="region of interest" description="Disordered" evidence="2">
    <location>
        <begin position="364"/>
        <end position="399"/>
    </location>
</feature>
<dbReference type="GO" id="GO:0016740">
    <property type="term" value="F:transferase activity"/>
    <property type="evidence" value="ECO:0007669"/>
    <property type="project" value="UniProtKB-KW"/>
</dbReference>
<feature type="region of interest" description="Disordered" evidence="2">
    <location>
        <begin position="750"/>
        <end position="770"/>
    </location>
</feature>
<evidence type="ECO:0000313" key="4">
    <source>
        <dbReference type="Proteomes" id="UP000199118"/>
    </source>
</evidence>
<dbReference type="InterPro" id="IPR003673">
    <property type="entry name" value="CoA-Trfase_fam_III"/>
</dbReference>
<keyword evidence="1 3" id="KW-0808">Transferase</keyword>
<evidence type="ECO:0000256" key="2">
    <source>
        <dbReference type="SAM" id="MobiDB-lite"/>
    </source>
</evidence>
<feature type="compositionally biased region" description="Low complexity" evidence="2">
    <location>
        <begin position="364"/>
        <end position="386"/>
    </location>
</feature>
<dbReference type="Proteomes" id="UP000199118">
    <property type="component" value="Unassembled WGS sequence"/>
</dbReference>
<dbReference type="InterPro" id="IPR023606">
    <property type="entry name" value="CoA-Trfase_III_dom_1_sf"/>
</dbReference>
<dbReference type="InterPro" id="IPR050509">
    <property type="entry name" value="CoA-transferase_III"/>
</dbReference>
<feature type="compositionally biased region" description="Pro residues" evidence="2">
    <location>
        <begin position="387"/>
        <end position="396"/>
    </location>
</feature>
<dbReference type="Pfam" id="PF02515">
    <property type="entry name" value="CoA_transf_3"/>
    <property type="match status" value="2"/>
</dbReference>
<dbReference type="PANTHER" id="PTHR48228">
    <property type="entry name" value="SUCCINYL-COA--D-CITRAMALATE COA-TRANSFERASE"/>
    <property type="match status" value="1"/>
</dbReference>
<dbReference type="OrthoDB" id="5720311at2"/>
<dbReference type="EMBL" id="FNMZ01000005">
    <property type="protein sequence ID" value="SDX47609.1"/>
    <property type="molecule type" value="Genomic_DNA"/>
</dbReference>
<evidence type="ECO:0000313" key="3">
    <source>
        <dbReference type="EMBL" id="SDX47609.1"/>
    </source>
</evidence>
<dbReference type="RefSeq" id="WP_092683344.1">
    <property type="nucleotide sequence ID" value="NZ_FNMZ01000005.1"/>
</dbReference>
<organism evidence="3 4">
    <name type="scientific">Albimonas donghaensis</name>
    <dbReference type="NCBI Taxonomy" id="356660"/>
    <lineage>
        <taxon>Bacteria</taxon>
        <taxon>Pseudomonadati</taxon>
        <taxon>Pseudomonadota</taxon>
        <taxon>Alphaproteobacteria</taxon>
        <taxon>Rhodobacterales</taxon>
        <taxon>Paracoccaceae</taxon>
        <taxon>Albimonas</taxon>
    </lineage>
</organism>
<dbReference type="Gene3D" id="3.40.50.10540">
    <property type="entry name" value="Crotonobetainyl-coa:carnitine coa-transferase, domain 1"/>
    <property type="match status" value="2"/>
</dbReference>
<name>A0A1H3C265_9RHOB</name>